<dbReference type="Gene3D" id="2.60.40.1120">
    <property type="entry name" value="Carboxypeptidase-like, regulatory domain"/>
    <property type="match status" value="1"/>
</dbReference>
<dbReference type="InterPro" id="IPR012910">
    <property type="entry name" value="Plug_dom"/>
</dbReference>
<dbReference type="PANTHER" id="PTHR30069:SF29">
    <property type="entry name" value="HEMOGLOBIN AND HEMOGLOBIN-HAPTOGLOBIN-BINDING PROTEIN 1-RELATED"/>
    <property type="match status" value="1"/>
</dbReference>
<sequence length="1041" mass="112628">MQKLVLFFDQRSVGSRKLRSCAVVLLGAWMAFVSAPVSTYANPGKDKMNTLLARDVSGTVKDGNGSPLPGVNVVIKGSSRGTTTNSSGAYTITVENNNTVLVFSSIGTLSQEVTVGDRSVIDIMLQEDSKQLNEVVVTALGIERSAKTLTYATQQLDGKKLTDVRDANFVNTLSGKIAGLVVTQGASGPGSATRVVLRGNRSITGNNNALFVIDGVPVDNTVRAQVTGDFGGINGSDGANNINPDDIESMNVLKGPAASALYGSRAANGVIMITTKKGKAGKVAVDVNSGASMESPFMLPNLQNTYGQGAGGKSSENSPYSWGAPATTYPNNIKDFFRNALSTNNSIGISAGGDKIQTYLSYTNNYNQGILPNNSLMRHTLNLRINTQISKRFSTDAKITYVNQKIDNKPRSGEESSVTMNLYKVPRSVDLNNVYNTYEDATGKPTYWTSSGIYMNPYWTLNKTFALEKRNRVIALGSAKYDLTDWLNIQGRISYDWYTDRYNFGYANNTLLFAGTGGSYSDYVGDQIERNMDVIVSGNNKLGKNLALTYNFGAGSTYNRYSQVGASTNGLSVANRFDLSFAPAAALTPLTAYSEKELQYVFGTASLSFRDYLTVDASVRNDWSSTLPKPYSYIYSSFGANLILSEAVRMPSWISFAKIRGSWAQVGNDAAPYSLLQTYTFSQGGSGGFLSRNTRRPADNLKPEISSSTEFGADIRFFGGRLGVDFTYYNSNTVNQLLELALAPASGFASQYVNAGKINNKGFELTLSASPLKGRSFTWDASLNFARNVNTVVELHPSIKTATLGGNTRTTTAVVTEGGSYGDLQAYGWATDAQGRLLVTSAGVPVVSAFKTIGNYNPKLTFGFSNTFSYKNFVLSFLIDGRVGGIMVSGTDGNLAYDGTAAYTTQYREGNWVLPAVTTTGETNTKAITAEQFWQTVSQGRYTWGEFFSYSTTNARLRELTFGYNLPVPQGFFIRNARLSLTARNLFFIYRGNATMDIPGLATRKLPFDPDVNLSAANYQGSEYGALPSTRTIGLNLKLGF</sequence>
<evidence type="ECO:0000256" key="7">
    <source>
        <dbReference type="ARBA" id="ARBA00023237"/>
    </source>
</evidence>
<dbReference type="Gene3D" id="2.40.170.20">
    <property type="entry name" value="TonB-dependent receptor, beta-barrel domain"/>
    <property type="match status" value="1"/>
</dbReference>
<keyword evidence="3 8" id="KW-1134">Transmembrane beta strand</keyword>
<evidence type="ECO:0000256" key="2">
    <source>
        <dbReference type="ARBA" id="ARBA00022448"/>
    </source>
</evidence>
<dbReference type="RefSeq" id="WP_191041979.1">
    <property type="nucleotide sequence ID" value="NZ_JACXAA010000012.1"/>
</dbReference>
<evidence type="ECO:0000256" key="5">
    <source>
        <dbReference type="ARBA" id="ARBA00022729"/>
    </source>
</evidence>
<evidence type="ECO:0000313" key="10">
    <source>
        <dbReference type="EMBL" id="MBD2756351.1"/>
    </source>
</evidence>
<dbReference type="Pfam" id="PF13715">
    <property type="entry name" value="CarbopepD_reg_2"/>
    <property type="match status" value="1"/>
</dbReference>
<dbReference type="InterPro" id="IPR008969">
    <property type="entry name" value="CarboxyPept-like_regulatory"/>
</dbReference>
<evidence type="ECO:0000256" key="8">
    <source>
        <dbReference type="PROSITE-ProRule" id="PRU01360"/>
    </source>
</evidence>
<evidence type="ECO:0000313" key="11">
    <source>
        <dbReference type="Proteomes" id="UP000653797"/>
    </source>
</evidence>
<keyword evidence="7 8" id="KW-0998">Cell outer membrane</keyword>
<dbReference type="Proteomes" id="UP000653797">
    <property type="component" value="Unassembled WGS sequence"/>
</dbReference>
<dbReference type="PANTHER" id="PTHR30069">
    <property type="entry name" value="TONB-DEPENDENT OUTER MEMBRANE RECEPTOR"/>
    <property type="match status" value="1"/>
</dbReference>
<dbReference type="GO" id="GO:0015344">
    <property type="term" value="F:siderophore uptake transmembrane transporter activity"/>
    <property type="evidence" value="ECO:0007669"/>
    <property type="project" value="TreeGrafter"/>
</dbReference>
<dbReference type="InterPro" id="IPR023997">
    <property type="entry name" value="TonB-dep_OMP_SusC/RagA_CS"/>
</dbReference>
<evidence type="ECO:0000256" key="1">
    <source>
        <dbReference type="ARBA" id="ARBA00004571"/>
    </source>
</evidence>
<feature type="domain" description="TonB-dependent receptor plug" evidence="9">
    <location>
        <begin position="147"/>
        <end position="270"/>
    </location>
</feature>
<keyword evidence="5" id="KW-0732">Signal</keyword>
<dbReference type="NCBIfam" id="TIGR04056">
    <property type="entry name" value="OMP_RagA_SusC"/>
    <property type="match status" value="1"/>
</dbReference>
<proteinExistence type="inferred from homology"/>
<dbReference type="NCBIfam" id="TIGR04057">
    <property type="entry name" value="SusC_RagA_signa"/>
    <property type="match status" value="1"/>
</dbReference>
<dbReference type="EMBL" id="JACXAA010000012">
    <property type="protein sequence ID" value="MBD2756351.1"/>
    <property type="molecule type" value="Genomic_DNA"/>
</dbReference>
<dbReference type="AlphaFoldDB" id="A0A927B639"/>
<accession>A0A927B639</accession>
<name>A0A927B639_9BACT</name>
<comment type="caution">
    <text evidence="10">The sequence shown here is derived from an EMBL/GenBank/DDBJ whole genome shotgun (WGS) entry which is preliminary data.</text>
</comment>
<dbReference type="GO" id="GO:0044718">
    <property type="term" value="P:siderophore transmembrane transport"/>
    <property type="evidence" value="ECO:0007669"/>
    <property type="project" value="TreeGrafter"/>
</dbReference>
<dbReference type="InterPro" id="IPR039426">
    <property type="entry name" value="TonB-dep_rcpt-like"/>
</dbReference>
<evidence type="ECO:0000256" key="4">
    <source>
        <dbReference type="ARBA" id="ARBA00022692"/>
    </source>
</evidence>
<keyword evidence="6 8" id="KW-0472">Membrane</keyword>
<dbReference type="SUPFAM" id="SSF56935">
    <property type="entry name" value="Porins"/>
    <property type="match status" value="1"/>
</dbReference>
<dbReference type="InterPro" id="IPR037066">
    <property type="entry name" value="Plug_dom_sf"/>
</dbReference>
<reference evidence="10" key="1">
    <citation type="submission" date="2020-09" db="EMBL/GenBank/DDBJ databases">
        <authorList>
            <person name="Kim M.K."/>
        </authorList>
    </citation>
    <scope>NUCLEOTIDE SEQUENCE</scope>
    <source>
        <strain evidence="10">BT704</strain>
    </source>
</reference>
<comment type="subcellular location">
    <subcellularLocation>
        <location evidence="1 8">Cell outer membrane</location>
        <topology evidence="1 8">Multi-pass membrane protein</topology>
    </subcellularLocation>
</comment>
<dbReference type="Gene3D" id="2.170.130.10">
    <property type="entry name" value="TonB-dependent receptor, plug domain"/>
    <property type="match status" value="1"/>
</dbReference>
<dbReference type="SUPFAM" id="SSF49464">
    <property type="entry name" value="Carboxypeptidase regulatory domain-like"/>
    <property type="match status" value="1"/>
</dbReference>
<dbReference type="Pfam" id="PF07715">
    <property type="entry name" value="Plug"/>
    <property type="match status" value="1"/>
</dbReference>
<keyword evidence="2 8" id="KW-0813">Transport</keyword>
<gene>
    <name evidence="10" type="ORF">IC230_25880</name>
</gene>
<dbReference type="InterPro" id="IPR036942">
    <property type="entry name" value="Beta-barrel_TonB_sf"/>
</dbReference>
<dbReference type="InterPro" id="IPR023996">
    <property type="entry name" value="TonB-dep_OMP_SusC/RagA"/>
</dbReference>
<protein>
    <submittedName>
        <fullName evidence="10">SusC/RagA family TonB-linked outer membrane protein</fullName>
    </submittedName>
</protein>
<evidence type="ECO:0000256" key="3">
    <source>
        <dbReference type="ARBA" id="ARBA00022452"/>
    </source>
</evidence>
<dbReference type="GO" id="GO:0009279">
    <property type="term" value="C:cell outer membrane"/>
    <property type="evidence" value="ECO:0007669"/>
    <property type="project" value="UniProtKB-SubCell"/>
</dbReference>
<comment type="similarity">
    <text evidence="8">Belongs to the TonB-dependent receptor family.</text>
</comment>
<keyword evidence="4 8" id="KW-0812">Transmembrane</keyword>
<evidence type="ECO:0000259" key="9">
    <source>
        <dbReference type="Pfam" id="PF07715"/>
    </source>
</evidence>
<organism evidence="10 11">
    <name type="scientific">Spirosoma validum</name>
    <dbReference type="NCBI Taxonomy" id="2771355"/>
    <lineage>
        <taxon>Bacteria</taxon>
        <taxon>Pseudomonadati</taxon>
        <taxon>Bacteroidota</taxon>
        <taxon>Cytophagia</taxon>
        <taxon>Cytophagales</taxon>
        <taxon>Cytophagaceae</taxon>
        <taxon>Spirosoma</taxon>
    </lineage>
</organism>
<evidence type="ECO:0000256" key="6">
    <source>
        <dbReference type="ARBA" id="ARBA00023136"/>
    </source>
</evidence>
<keyword evidence="11" id="KW-1185">Reference proteome</keyword>
<dbReference type="PROSITE" id="PS52016">
    <property type="entry name" value="TONB_DEPENDENT_REC_3"/>
    <property type="match status" value="1"/>
</dbReference>